<reference evidence="2 3" key="1">
    <citation type="journal article" date="2016" name="Nat. Commun.">
        <title>Extremotolerant tardigrade genome and improved radiotolerance of human cultured cells by tardigrade-unique protein.</title>
        <authorList>
            <person name="Hashimoto T."/>
            <person name="Horikawa D.D."/>
            <person name="Saito Y."/>
            <person name="Kuwahara H."/>
            <person name="Kozuka-Hata H."/>
            <person name="Shin-I T."/>
            <person name="Minakuchi Y."/>
            <person name="Ohishi K."/>
            <person name="Motoyama A."/>
            <person name="Aizu T."/>
            <person name="Enomoto A."/>
            <person name="Kondo K."/>
            <person name="Tanaka S."/>
            <person name="Hara Y."/>
            <person name="Koshikawa S."/>
            <person name="Sagara H."/>
            <person name="Miura T."/>
            <person name="Yokobori S."/>
            <person name="Miyagawa K."/>
            <person name="Suzuki Y."/>
            <person name="Kubo T."/>
            <person name="Oyama M."/>
            <person name="Kohara Y."/>
            <person name="Fujiyama A."/>
            <person name="Arakawa K."/>
            <person name="Katayama T."/>
            <person name="Toyoda A."/>
            <person name="Kunieda T."/>
        </authorList>
    </citation>
    <scope>NUCLEOTIDE SEQUENCE [LARGE SCALE GENOMIC DNA]</scope>
    <source>
        <strain evidence="2 3">YOKOZUNA-1</strain>
    </source>
</reference>
<gene>
    <name evidence="2" type="primary">RvY_07140-1</name>
    <name evidence="2" type="synonym">RvY_07140.1</name>
    <name evidence="2" type="ORF">RvY_07140</name>
</gene>
<dbReference type="InterPro" id="IPR037386">
    <property type="entry name" value="CCDC40"/>
</dbReference>
<dbReference type="AlphaFoldDB" id="A0A1D1V116"/>
<evidence type="ECO:0000256" key="1">
    <source>
        <dbReference type="SAM" id="Coils"/>
    </source>
</evidence>
<dbReference type="PANTHER" id="PTHR16275">
    <property type="entry name" value="COILED-COIL DOMAIN-CONTAINING PROTEIN 40"/>
    <property type="match status" value="1"/>
</dbReference>
<feature type="coiled-coil region" evidence="1">
    <location>
        <begin position="19"/>
        <end position="88"/>
    </location>
</feature>
<dbReference type="GO" id="GO:0035082">
    <property type="term" value="P:axoneme assembly"/>
    <property type="evidence" value="ECO:0007669"/>
    <property type="project" value="InterPro"/>
</dbReference>
<proteinExistence type="predicted"/>
<comment type="caution">
    <text evidence="2">The sequence shown here is derived from an EMBL/GenBank/DDBJ whole genome shotgun (WGS) entry which is preliminary data.</text>
</comment>
<feature type="coiled-coil region" evidence="1">
    <location>
        <begin position="479"/>
        <end position="555"/>
    </location>
</feature>
<dbReference type="EMBL" id="BDGG01000003">
    <property type="protein sequence ID" value="GAU95539.1"/>
    <property type="molecule type" value="Genomic_DNA"/>
</dbReference>
<protein>
    <submittedName>
        <fullName evidence="2">Uncharacterized protein</fullName>
    </submittedName>
</protein>
<dbReference type="Proteomes" id="UP000186922">
    <property type="component" value="Unassembled WGS sequence"/>
</dbReference>
<dbReference type="PANTHER" id="PTHR16275:SF8">
    <property type="entry name" value="COILED-COIL DOMAIN-CONTAINING PROTEIN 40"/>
    <property type="match status" value="1"/>
</dbReference>
<dbReference type="OrthoDB" id="188741at2759"/>
<evidence type="ECO:0000313" key="3">
    <source>
        <dbReference type="Proteomes" id="UP000186922"/>
    </source>
</evidence>
<sequence>MDLRKRKHRNFDAFRARHVENLRSQLAAIDKVIKDERREAENIQKEEEQNADWMWDVQRNYAEMEKQMAQLDSQRVQLKDKAVALEEDHKVAQYKLEKEEAYVQKLHLNELRNRTELEKLNDYYHKYYEEKEQAYVDAKIVDTGTERQKKELKFTKLKKRHLDFEIYRMQRQITAAEERMALREVIKKQNEESFQKLKSQKQELIGDIEVLHQQDRQISLSLTVDMRFLEDKNETSTKLNIELANAIDLFKAVSTETNGFRKEIRELQIRHEQLTHSNMRTLRDLAGYEKKIGQHQLEIEQMYDQYGRMSRLTQALTERADALNRYRSQKQFGLQIVRDHLSKEIQKKQNADAALQEALMENKAFLKAARFSMLEYEKLGEKLHQLEEDIGQQEYEIAQHSIARIEMSTALLAKTEELEQLAKEVKVKEEELKEAQIALDKESANIDRRQDKINRLMGKLDALIAAAGGEEISPIEAEISALQIAIQDGEEQFRKLKQDWLRYQTSIVKLTETRDQLHAKATDLDNQAFIATYKLNRLNKEIAQTEKECAEYAKTDKLIRENIARASDQLYKFNEKEKELVMKALDMEHSSVAALRDAEIHLQEDKEHLDKSIDALKNTEEQIYSTKESTLMWERRLELKKYAKKAIDQDFNKEELERLRNEVHKLEIDKQSLEKEQIRVTQEMIFAADRRDQLHTLARRRVVEGEGPSLKKVQQMIDRKTRDLQTLQKELKSVQIVEEDSRKRVDIFQKAVEEKTLAVNALEASWKKVVEQKIEALKQRFQVRLDNFIAQQYGKHYLAVKDGKMGAKRLKSKDVGEVEKQMNVMKQKFEDLQKMVLTIGEQNPSIYEDRKAQQTAVRQQSSKSHR</sequence>
<dbReference type="GO" id="GO:0005737">
    <property type="term" value="C:cytoplasm"/>
    <property type="evidence" value="ECO:0007669"/>
    <property type="project" value="TreeGrafter"/>
</dbReference>
<name>A0A1D1V116_RAMVA</name>
<feature type="coiled-coil region" evidence="1">
    <location>
        <begin position="710"/>
        <end position="737"/>
    </location>
</feature>
<organism evidence="2 3">
    <name type="scientific">Ramazzottius varieornatus</name>
    <name type="common">Water bear</name>
    <name type="synonym">Tardigrade</name>
    <dbReference type="NCBI Taxonomy" id="947166"/>
    <lineage>
        <taxon>Eukaryota</taxon>
        <taxon>Metazoa</taxon>
        <taxon>Ecdysozoa</taxon>
        <taxon>Tardigrada</taxon>
        <taxon>Eutardigrada</taxon>
        <taxon>Parachela</taxon>
        <taxon>Hypsibioidea</taxon>
        <taxon>Ramazzottiidae</taxon>
        <taxon>Ramazzottius</taxon>
    </lineage>
</organism>
<keyword evidence="1" id="KW-0175">Coiled coil</keyword>
<evidence type="ECO:0000313" key="2">
    <source>
        <dbReference type="EMBL" id="GAU95539.1"/>
    </source>
</evidence>
<feature type="coiled-coil region" evidence="1">
    <location>
        <begin position="369"/>
        <end position="452"/>
    </location>
</feature>
<accession>A0A1D1V116</accession>
<feature type="coiled-coil region" evidence="1">
    <location>
        <begin position="649"/>
        <end position="683"/>
    </location>
</feature>
<dbReference type="STRING" id="947166.A0A1D1V116"/>
<keyword evidence="3" id="KW-1185">Reference proteome</keyword>